<dbReference type="Proteomes" id="UP000278632">
    <property type="component" value="Unassembled WGS sequence"/>
</dbReference>
<dbReference type="InterPro" id="IPR050157">
    <property type="entry name" value="PSI_iron-sulfur_center"/>
</dbReference>
<dbReference type="GO" id="GO:0016491">
    <property type="term" value="F:oxidoreductase activity"/>
    <property type="evidence" value="ECO:0007669"/>
    <property type="project" value="UniProtKB-KW"/>
</dbReference>
<dbReference type="PANTHER" id="PTHR24960:SF79">
    <property type="entry name" value="PHOTOSYSTEM I IRON-SULFUR CENTER"/>
    <property type="match status" value="1"/>
</dbReference>
<evidence type="ECO:0000256" key="3">
    <source>
        <dbReference type="ARBA" id="ARBA00022723"/>
    </source>
</evidence>
<keyword evidence="5" id="KW-0408">Iron</keyword>
<dbReference type="Gene3D" id="3.30.70.3270">
    <property type="match status" value="1"/>
</dbReference>
<dbReference type="PROSITE" id="PS51379">
    <property type="entry name" value="4FE4S_FER_2"/>
    <property type="match status" value="3"/>
</dbReference>
<feature type="domain" description="4Fe-4S ferredoxin-type" evidence="7">
    <location>
        <begin position="347"/>
        <end position="376"/>
    </location>
</feature>
<dbReference type="InterPro" id="IPR017900">
    <property type="entry name" value="4Fe4S_Fe_S_CS"/>
</dbReference>
<evidence type="ECO:0000313" key="8">
    <source>
        <dbReference type="EMBL" id="RNL41288.1"/>
    </source>
</evidence>
<gene>
    <name evidence="8" type="ORF">DMP08_09500</name>
</gene>
<dbReference type="InterPro" id="IPR003813">
    <property type="entry name" value="MvhD/FlpD"/>
</dbReference>
<feature type="domain" description="4Fe-4S ferredoxin-type" evidence="7">
    <location>
        <begin position="312"/>
        <end position="341"/>
    </location>
</feature>
<dbReference type="Pfam" id="PF00037">
    <property type="entry name" value="Fer4"/>
    <property type="match status" value="2"/>
</dbReference>
<dbReference type="EMBL" id="QICD01000022">
    <property type="protein sequence ID" value="RNL41288.1"/>
    <property type="molecule type" value="Genomic_DNA"/>
</dbReference>
<evidence type="ECO:0000256" key="1">
    <source>
        <dbReference type="ARBA" id="ARBA00001966"/>
    </source>
</evidence>
<evidence type="ECO:0000256" key="2">
    <source>
        <dbReference type="ARBA" id="ARBA00022485"/>
    </source>
</evidence>
<evidence type="ECO:0000259" key="7">
    <source>
        <dbReference type="PROSITE" id="PS51379"/>
    </source>
</evidence>
<dbReference type="GO" id="GO:0046872">
    <property type="term" value="F:metal ion binding"/>
    <property type="evidence" value="ECO:0007669"/>
    <property type="project" value="UniProtKB-KW"/>
</dbReference>
<keyword evidence="6" id="KW-0411">Iron-sulfur</keyword>
<proteinExistence type="predicted"/>
<comment type="cofactor">
    <cofactor evidence="1">
        <name>[4Fe-4S] cluster</name>
        <dbReference type="ChEBI" id="CHEBI:49883"/>
    </cofactor>
</comment>
<dbReference type="PANTHER" id="PTHR24960">
    <property type="entry name" value="PHOTOSYSTEM I IRON-SULFUR CENTER-RELATED"/>
    <property type="match status" value="1"/>
</dbReference>
<protein>
    <submittedName>
        <fullName evidence="8">4Fe-4S ferredoxin</fullName>
    </submittedName>
</protein>
<dbReference type="SUPFAM" id="SSF54862">
    <property type="entry name" value="4Fe-4S ferredoxins"/>
    <property type="match status" value="2"/>
</dbReference>
<evidence type="ECO:0000256" key="4">
    <source>
        <dbReference type="ARBA" id="ARBA00023002"/>
    </source>
</evidence>
<reference evidence="9" key="1">
    <citation type="submission" date="2018-05" db="EMBL/GenBank/DDBJ databases">
        <title>Genome Sequencing of selected type strains of the family Eggerthellaceae.</title>
        <authorList>
            <person name="Danylec N."/>
            <person name="Stoll D.A."/>
            <person name="Doetsch A."/>
            <person name="Huch M."/>
        </authorList>
    </citation>
    <scope>NUCLEOTIDE SEQUENCE [LARGE SCALE GENOMIC DNA]</scope>
    <source>
        <strain evidence="9">DSM 16106</strain>
    </source>
</reference>
<dbReference type="GO" id="GO:0051539">
    <property type="term" value="F:4 iron, 4 sulfur cluster binding"/>
    <property type="evidence" value="ECO:0007669"/>
    <property type="project" value="UniProtKB-KW"/>
</dbReference>
<feature type="domain" description="4Fe-4S ferredoxin-type" evidence="7">
    <location>
        <begin position="68"/>
        <end position="97"/>
    </location>
</feature>
<dbReference type="InterPro" id="IPR017896">
    <property type="entry name" value="4Fe4S_Fe-S-bd"/>
</dbReference>
<evidence type="ECO:0000256" key="5">
    <source>
        <dbReference type="ARBA" id="ARBA00023004"/>
    </source>
</evidence>
<name>A0A3N0B2U3_9ACTN</name>
<dbReference type="RefSeq" id="WP_123192659.1">
    <property type="nucleotide sequence ID" value="NZ_QICD01000022.1"/>
</dbReference>
<dbReference type="Gene3D" id="3.30.70.20">
    <property type="match status" value="1"/>
</dbReference>
<keyword evidence="4" id="KW-0560">Oxidoreductase</keyword>
<comment type="caution">
    <text evidence="8">The sequence shown here is derived from an EMBL/GenBank/DDBJ whole genome shotgun (WGS) entry which is preliminary data.</text>
</comment>
<keyword evidence="3" id="KW-0479">Metal-binding</keyword>
<evidence type="ECO:0000313" key="9">
    <source>
        <dbReference type="Proteomes" id="UP000278632"/>
    </source>
</evidence>
<keyword evidence="9" id="KW-1185">Reference proteome</keyword>
<organism evidence="8 9">
    <name type="scientific">Paraeggerthella hongkongensis</name>
    <dbReference type="NCBI Taxonomy" id="230658"/>
    <lineage>
        <taxon>Bacteria</taxon>
        <taxon>Bacillati</taxon>
        <taxon>Actinomycetota</taxon>
        <taxon>Coriobacteriia</taxon>
        <taxon>Eggerthellales</taxon>
        <taxon>Eggerthellaceae</taxon>
        <taxon>Paraeggerthella</taxon>
    </lineage>
</organism>
<sequence>MPNLMDIAQRIIDQPPLALLADKRCLSECNPHATCTTCADACPVEAVAIAAARNARMGHASIDKDSITGPRINLETCIRCGACVVACPTGALAPVAPCDDALLDACEAAGRAAFEQAFAKQAEQGEAGVEEGRPVLPEPATTGFVCARTAAGLGVDAARAVMVPCLAWVDAALILHAACAGAQRVLLLSAPCSTCEHRQAVQAIAHEASEAQRIADAWGIDLQVGLGEATGNLTACRKAAGELSRRDLLSQARSTLADAASEALPSPVRRLIDEQSAPAAPEPDRRRWRMLDDLHDFGLPADDVSLPRSIAPRIRIDVGHCSGCTLCAQFCPTGALRKAGKAAGGATLLEFDAPLCRDCGVCTETCCYGALSCEETLTAAELFSLEPQQIIVPKRRVLPSRR</sequence>
<dbReference type="Pfam" id="PF02662">
    <property type="entry name" value="FlpD"/>
    <property type="match status" value="1"/>
</dbReference>
<dbReference type="AlphaFoldDB" id="A0A3N0B2U3"/>
<keyword evidence="2" id="KW-0004">4Fe-4S</keyword>
<dbReference type="PROSITE" id="PS00198">
    <property type="entry name" value="4FE4S_FER_1"/>
    <property type="match status" value="2"/>
</dbReference>
<dbReference type="OrthoDB" id="3174279at2"/>
<accession>A0A3N0B2U3</accession>
<evidence type="ECO:0000256" key="6">
    <source>
        <dbReference type="ARBA" id="ARBA00023014"/>
    </source>
</evidence>